<dbReference type="AlphaFoldDB" id="A0A0G3CBK0"/>
<name>A0A0G3CBK0_METBA</name>
<reference evidence="2" key="1">
    <citation type="submission" date="2014-06" db="EMBL/GenBank/DDBJ databases">
        <title>The complete genome sequence of Methanosarcina barkeri CM1.</title>
        <authorList>
            <consortium name="Pastoral Greenhouse Gas Research Consortium"/>
            <person name="Lambie S.C."/>
            <person name="Leahy S.C."/>
            <person name="Kelly W.J."/>
            <person name="Li D."/>
            <person name="Reilly K."/>
            <person name="Attwood G.T."/>
            <person name="Altermann E."/>
        </authorList>
    </citation>
    <scope>NUCLEOTIDE SEQUENCE [LARGE SCALE GENOMIC DNA]</scope>
    <source>
        <strain evidence="2">CM1</strain>
    </source>
</reference>
<organism evidence="1 2">
    <name type="scientific">Methanosarcina barkeri CM1</name>
    <dbReference type="NCBI Taxonomy" id="796385"/>
    <lineage>
        <taxon>Archaea</taxon>
        <taxon>Methanobacteriati</taxon>
        <taxon>Methanobacteriota</taxon>
        <taxon>Stenosarchaea group</taxon>
        <taxon>Methanomicrobia</taxon>
        <taxon>Methanosarcinales</taxon>
        <taxon>Methanosarcinaceae</taxon>
        <taxon>Methanosarcina</taxon>
    </lineage>
</organism>
<accession>A0A0G3CBK0</accession>
<evidence type="ECO:0000313" key="1">
    <source>
        <dbReference type="EMBL" id="AKJ39374.1"/>
    </source>
</evidence>
<dbReference type="PATRIC" id="fig|796385.3.peg.2902"/>
<dbReference type="RefSeq" id="WP_048176841.1">
    <property type="nucleotide sequence ID" value="NZ_CP008746.1"/>
</dbReference>
<reference evidence="1 2" key="2">
    <citation type="journal article" date="2015" name="Stand. Genomic Sci.">
        <title>The complete genome sequence of the rumen methanogen Methanosarcina barkeri CM1.</title>
        <authorList>
            <person name="Lambie S.C."/>
            <person name="Kelly W.J."/>
            <person name="Leahy S.C."/>
            <person name="Li D."/>
            <person name="Reilly K."/>
            <person name="McAllister T.A."/>
            <person name="Valle E.R."/>
            <person name="Attwood G.T."/>
            <person name="Altermann E."/>
        </authorList>
    </citation>
    <scope>NUCLEOTIDE SEQUENCE [LARGE SCALE GENOMIC DNA]</scope>
    <source>
        <strain evidence="1 2">CM1</strain>
    </source>
</reference>
<dbReference type="EMBL" id="CP008746">
    <property type="protein sequence ID" value="AKJ39374.1"/>
    <property type="molecule type" value="Genomic_DNA"/>
</dbReference>
<evidence type="ECO:0000313" key="2">
    <source>
        <dbReference type="Proteomes" id="UP000035331"/>
    </source>
</evidence>
<proteinExistence type="predicted"/>
<gene>
    <name evidence="1" type="ORF">MCM1_2357</name>
</gene>
<protein>
    <recommendedName>
        <fullName evidence="3">Cell surface protein</fullName>
    </recommendedName>
</protein>
<dbReference type="GeneID" id="43508197"/>
<evidence type="ECO:0008006" key="3">
    <source>
        <dbReference type="Google" id="ProtNLM"/>
    </source>
</evidence>
<sequence>MEIYKSGKVTATLKTVVNLLGFYRITFTGSNVAGSSTVKKINYIKVTTNTKPSIYSENK</sequence>
<dbReference type="Proteomes" id="UP000035331">
    <property type="component" value="Chromosome"/>
</dbReference>